<dbReference type="STRING" id="857566.A0A1E3PGX0"/>
<reference evidence="1 2" key="1">
    <citation type="journal article" date="2016" name="Proc. Natl. Acad. Sci. U.S.A.">
        <title>Comparative genomics of biotechnologically important yeasts.</title>
        <authorList>
            <person name="Riley R."/>
            <person name="Haridas S."/>
            <person name="Wolfe K.H."/>
            <person name="Lopes M.R."/>
            <person name="Hittinger C.T."/>
            <person name="Goeker M."/>
            <person name="Salamov A.A."/>
            <person name="Wisecaver J.H."/>
            <person name="Long T.M."/>
            <person name="Calvey C.H."/>
            <person name="Aerts A.L."/>
            <person name="Barry K.W."/>
            <person name="Choi C."/>
            <person name="Clum A."/>
            <person name="Coughlan A.Y."/>
            <person name="Deshpande S."/>
            <person name="Douglass A.P."/>
            <person name="Hanson S.J."/>
            <person name="Klenk H.-P."/>
            <person name="LaButti K.M."/>
            <person name="Lapidus A."/>
            <person name="Lindquist E.A."/>
            <person name="Lipzen A.M."/>
            <person name="Meier-Kolthoff J.P."/>
            <person name="Ohm R.A."/>
            <person name="Otillar R.P."/>
            <person name="Pangilinan J.L."/>
            <person name="Peng Y."/>
            <person name="Rokas A."/>
            <person name="Rosa C.A."/>
            <person name="Scheuner C."/>
            <person name="Sibirny A.A."/>
            <person name="Slot J.C."/>
            <person name="Stielow J.B."/>
            <person name="Sun H."/>
            <person name="Kurtzman C.P."/>
            <person name="Blackwell M."/>
            <person name="Grigoriev I.V."/>
            <person name="Jeffries T.W."/>
        </authorList>
    </citation>
    <scope>NUCLEOTIDE SEQUENCE [LARGE SCALE GENOMIC DNA]</scope>
    <source>
        <strain evidence="1 2">DSM 6958</strain>
    </source>
</reference>
<dbReference type="GO" id="GO:0035658">
    <property type="term" value="C:Mon1-Ccz1 complex"/>
    <property type="evidence" value="ECO:0007669"/>
    <property type="project" value="InterPro"/>
</dbReference>
<dbReference type="PANTHER" id="PTHR13056:SF0">
    <property type="entry name" value="VACUOLAR FUSION PROTEIN CCZ1 HOMOLOG-RELATED"/>
    <property type="match status" value="1"/>
</dbReference>
<sequence length="603" mass="67955">MSSLETKQTRIVVEKIEEPDYWIVACVKLTEITLNDGSIIHTSAEMSPPEVLISDLRMAYRRWRLKNGTLSQNLIKLERQGLVDLLSSWWQAWSKTWQVFLNGSGVFRCNAQLGLRINRGGLVVETVRAIENILQHENKLIGNTLADMLIFKFDSTAETNGITDYGCVYKGNTTFTKDSTIDIFNWVTDCHDCCDTSSYLEPSGFVLHICSRSKQKQTRDSNLKDSSPTLPSDFLSSTTGLFKKNATDLVKSVESVGTMVDYINPFNYLPKNNIASSLATSLSKTPSTTGENSVSQQNSFPHDDLHESRFLVGLQGDLEDREDLQNGEITNSTVHLRSSENNKFSKYSLILYQRRPFIFVLIYQLDNEVGSDGPVCLTASDYYLALHRRLAALAEPILRDISHENLKNTFFEKLFGNTKMTLPAPKLLSATSSYPTSDLSSTMFMLILDPINATYYSNLPFIPEIHNTTVVQNQGLGWDPLNNGMFPGEVKTSPIGFGYIDCVHLHQQLCTLVLSLDKSSKSIQEKLVRTARNWWIYMASITVKINDQNVDRSVILIRKWRKQASKLPRVDNKDPNTNDISLVGAFGKEVHSWLETFKSSGAF</sequence>
<dbReference type="GO" id="GO:0016192">
    <property type="term" value="P:vesicle-mediated transport"/>
    <property type="evidence" value="ECO:0007669"/>
    <property type="project" value="InterPro"/>
</dbReference>
<dbReference type="OrthoDB" id="240546at2759"/>
<evidence type="ECO:0008006" key="3">
    <source>
        <dbReference type="Google" id="ProtNLM"/>
    </source>
</evidence>
<evidence type="ECO:0000313" key="1">
    <source>
        <dbReference type="EMBL" id="ODQ64663.1"/>
    </source>
</evidence>
<name>A0A1E3PGX0_9ASCO</name>
<accession>A0A1E3PGX0</accession>
<dbReference type="EMBL" id="KV454411">
    <property type="protein sequence ID" value="ODQ64663.1"/>
    <property type="molecule type" value="Genomic_DNA"/>
</dbReference>
<evidence type="ECO:0000313" key="2">
    <source>
        <dbReference type="Proteomes" id="UP000095009"/>
    </source>
</evidence>
<keyword evidence="2" id="KW-1185">Reference proteome</keyword>
<dbReference type="PANTHER" id="PTHR13056">
    <property type="entry name" value="VACUOLAR FUSION PROTEIN CCZ1 HOMOLOG-RELATED"/>
    <property type="match status" value="1"/>
</dbReference>
<proteinExistence type="predicted"/>
<dbReference type="InterPro" id="IPR013176">
    <property type="entry name" value="Ccz1"/>
</dbReference>
<dbReference type="Proteomes" id="UP000095009">
    <property type="component" value="Unassembled WGS sequence"/>
</dbReference>
<organism evidence="1 2">
    <name type="scientific">Nadsonia fulvescens var. elongata DSM 6958</name>
    <dbReference type="NCBI Taxonomy" id="857566"/>
    <lineage>
        <taxon>Eukaryota</taxon>
        <taxon>Fungi</taxon>
        <taxon>Dikarya</taxon>
        <taxon>Ascomycota</taxon>
        <taxon>Saccharomycotina</taxon>
        <taxon>Dipodascomycetes</taxon>
        <taxon>Dipodascales</taxon>
        <taxon>Dipodascales incertae sedis</taxon>
        <taxon>Nadsonia</taxon>
    </lineage>
</organism>
<gene>
    <name evidence="1" type="ORF">NADFUDRAFT_83579</name>
</gene>
<dbReference type="AlphaFoldDB" id="A0A1E3PGX0"/>
<protein>
    <recommendedName>
        <fullName evidence="3">CCZ1/INTU/HSP4 first Longin domain-containing protein</fullName>
    </recommendedName>
</protein>